<accession>A0A319CAB3</accession>
<sequence length="89" mass="10102">MTPQTTLLVTHRHVELGLVSVSVLELAMLGSGCQRPTERIGHGNRIVLLLQIADTDDEGLFMSVYMHLVTFILFFYSCARHIRDYARPE</sequence>
<organism evidence="2 3">
    <name type="scientific">Aspergillus uvarum CBS 121591</name>
    <dbReference type="NCBI Taxonomy" id="1448315"/>
    <lineage>
        <taxon>Eukaryota</taxon>
        <taxon>Fungi</taxon>
        <taxon>Dikarya</taxon>
        <taxon>Ascomycota</taxon>
        <taxon>Pezizomycotina</taxon>
        <taxon>Eurotiomycetes</taxon>
        <taxon>Eurotiomycetidae</taxon>
        <taxon>Eurotiales</taxon>
        <taxon>Aspergillaceae</taxon>
        <taxon>Aspergillus</taxon>
        <taxon>Aspergillus subgen. Circumdati</taxon>
    </lineage>
</organism>
<protein>
    <submittedName>
        <fullName evidence="2">Uncharacterized protein</fullName>
    </submittedName>
</protein>
<proteinExistence type="predicted"/>
<keyword evidence="1" id="KW-0472">Membrane</keyword>
<keyword evidence="3" id="KW-1185">Reference proteome</keyword>
<dbReference type="EMBL" id="KZ821704">
    <property type="protein sequence ID" value="PYH81180.1"/>
    <property type="molecule type" value="Genomic_DNA"/>
</dbReference>
<dbReference type="RefSeq" id="XP_025491380.1">
    <property type="nucleotide sequence ID" value="XM_025641698.1"/>
</dbReference>
<keyword evidence="1" id="KW-0812">Transmembrane</keyword>
<reference evidence="2 3" key="1">
    <citation type="submission" date="2016-12" db="EMBL/GenBank/DDBJ databases">
        <title>The genomes of Aspergillus section Nigri reveals drivers in fungal speciation.</title>
        <authorList>
            <consortium name="DOE Joint Genome Institute"/>
            <person name="Vesth T.C."/>
            <person name="Nybo J."/>
            <person name="Theobald S."/>
            <person name="Brandl J."/>
            <person name="Frisvad J.C."/>
            <person name="Nielsen K.F."/>
            <person name="Lyhne E.K."/>
            <person name="Kogle M.E."/>
            <person name="Kuo A."/>
            <person name="Riley R."/>
            <person name="Clum A."/>
            <person name="Nolan M."/>
            <person name="Lipzen A."/>
            <person name="Salamov A."/>
            <person name="Henrissat B."/>
            <person name="Wiebenga A."/>
            <person name="De Vries R.P."/>
            <person name="Grigoriev I.V."/>
            <person name="Mortensen U.H."/>
            <person name="Andersen M.R."/>
            <person name="Baker S.E."/>
        </authorList>
    </citation>
    <scope>NUCLEOTIDE SEQUENCE [LARGE SCALE GENOMIC DNA]</scope>
    <source>
        <strain evidence="2 3">CBS 121591</strain>
    </source>
</reference>
<evidence type="ECO:0000313" key="3">
    <source>
        <dbReference type="Proteomes" id="UP000248340"/>
    </source>
</evidence>
<evidence type="ECO:0000256" key="1">
    <source>
        <dbReference type="SAM" id="Phobius"/>
    </source>
</evidence>
<feature type="transmembrane region" description="Helical" evidence="1">
    <location>
        <begin position="59"/>
        <end position="79"/>
    </location>
</feature>
<dbReference type="Proteomes" id="UP000248340">
    <property type="component" value="Unassembled WGS sequence"/>
</dbReference>
<dbReference type="GeneID" id="37144440"/>
<gene>
    <name evidence="2" type="ORF">BO82DRAFT_96295</name>
</gene>
<dbReference type="AlphaFoldDB" id="A0A319CAB3"/>
<evidence type="ECO:0000313" key="2">
    <source>
        <dbReference type="EMBL" id="PYH81180.1"/>
    </source>
</evidence>
<name>A0A319CAB3_9EURO</name>
<dbReference type="VEuPathDB" id="FungiDB:BO82DRAFT_96295"/>
<keyword evidence="1" id="KW-1133">Transmembrane helix</keyword>